<feature type="transmembrane region" description="Helical" evidence="2">
    <location>
        <begin position="32"/>
        <end position="52"/>
    </location>
</feature>
<feature type="region of interest" description="Disordered" evidence="1">
    <location>
        <begin position="63"/>
        <end position="156"/>
    </location>
</feature>
<keyword evidence="2" id="KW-0812">Transmembrane</keyword>
<accession>A0A3E2HM32</accession>
<reference evidence="3 4" key="1">
    <citation type="submission" date="2018-05" db="EMBL/GenBank/DDBJ databases">
        <title>Draft genome sequence of Scytalidium lignicola DSM 105466, a ubiquitous saprotrophic fungus.</title>
        <authorList>
            <person name="Buettner E."/>
            <person name="Gebauer A.M."/>
            <person name="Hofrichter M."/>
            <person name="Liers C."/>
            <person name="Kellner H."/>
        </authorList>
    </citation>
    <scope>NUCLEOTIDE SEQUENCE [LARGE SCALE GENOMIC DNA]</scope>
    <source>
        <strain evidence="3 4">DSM 105466</strain>
    </source>
</reference>
<keyword evidence="2" id="KW-1133">Transmembrane helix</keyword>
<proteinExistence type="predicted"/>
<evidence type="ECO:0000256" key="2">
    <source>
        <dbReference type="SAM" id="Phobius"/>
    </source>
</evidence>
<evidence type="ECO:0000256" key="1">
    <source>
        <dbReference type="SAM" id="MobiDB-lite"/>
    </source>
</evidence>
<feature type="non-terminal residue" evidence="3">
    <location>
        <position position="156"/>
    </location>
</feature>
<sequence>MLKQVASPFALPRGLITVTVVISPSLGQVGSAALLVVVVVVGLSLLSFPGLGNEAQVGGLMKAKRSLRGRSSRSFEVHGDQRVREADRQTRPKSGRRGHMKAPKAEQKRVTQGTRGALGAREESAMMGQTHRVIQLRPSSSGSVQSSRATGQLVPG</sequence>
<feature type="compositionally biased region" description="Basic and acidic residues" evidence="1">
    <location>
        <begin position="73"/>
        <end position="90"/>
    </location>
</feature>
<dbReference type="EMBL" id="NCSJ02000020">
    <property type="protein sequence ID" value="RFU34456.1"/>
    <property type="molecule type" value="Genomic_DNA"/>
</dbReference>
<dbReference type="Proteomes" id="UP000258309">
    <property type="component" value="Unassembled WGS sequence"/>
</dbReference>
<feature type="non-terminal residue" evidence="3">
    <location>
        <position position="1"/>
    </location>
</feature>
<feature type="compositionally biased region" description="Basic residues" evidence="1">
    <location>
        <begin position="91"/>
        <end position="102"/>
    </location>
</feature>
<protein>
    <submittedName>
        <fullName evidence="3">Uncharacterized protein</fullName>
    </submittedName>
</protein>
<organism evidence="3 4">
    <name type="scientific">Scytalidium lignicola</name>
    <name type="common">Hyphomycete</name>
    <dbReference type="NCBI Taxonomy" id="5539"/>
    <lineage>
        <taxon>Eukaryota</taxon>
        <taxon>Fungi</taxon>
        <taxon>Dikarya</taxon>
        <taxon>Ascomycota</taxon>
        <taxon>Pezizomycotina</taxon>
        <taxon>Leotiomycetes</taxon>
        <taxon>Leotiomycetes incertae sedis</taxon>
        <taxon>Scytalidium</taxon>
    </lineage>
</organism>
<keyword evidence="4" id="KW-1185">Reference proteome</keyword>
<dbReference type="AlphaFoldDB" id="A0A3E2HM32"/>
<keyword evidence="2" id="KW-0472">Membrane</keyword>
<name>A0A3E2HM32_SCYLI</name>
<evidence type="ECO:0000313" key="4">
    <source>
        <dbReference type="Proteomes" id="UP000258309"/>
    </source>
</evidence>
<comment type="caution">
    <text evidence="3">The sequence shown here is derived from an EMBL/GenBank/DDBJ whole genome shotgun (WGS) entry which is preliminary data.</text>
</comment>
<gene>
    <name evidence="3" type="ORF">B7463_g1834</name>
</gene>
<evidence type="ECO:0000313" key="3">
    <source>
        <dbReference type="EMBL" id="RFU34456.1"/>
    </source>
</evidence>